<gene>
    <name evidence="1" type="ORF">METZ01_LOCUS410599</name>
</gene>
<evidence type="ECO:0000313" key="1">
    <source>
        <dbReference type="EMBL" id="SVD57745.1"/>
    </source>
</evidence>
<name>A0A382WHC0_9ZZZZ</name>
<feature type="non-terminal residue" evidence="1">
    <location>
        <position position="29"/>
    </location>
</feature>
<dbReference type="EMBL" id="UINC01159576">
    <property type="protein sequence ID" value="SVD57745.1"/>
    <property type="molecule type" value="Genomic_DNA"/>
</dbReference>
<sequence>MELHQDRWALGRSIPLFIPLGSKLAKRKR</sequence>
<proteinExistence type="predicted"/>
<dbReference type="AlphaFoldDB" id="A0A382WHC0"/>
<reference evidence="1" key="1">
    <citation type="submission" date="2018-05" db="EMBL/GenBank/DDBJ databases">
        <authorList>
            <person name="Lanie J.A."/>
            <person name="Ng W.-L."/>
            <person name="Kazmierczak K.M."/>
            <person name="Andrzejewski T.M."/>
            <person name="Davidsen T.M."/>
            <person name="Wayne K.J."/>
            <person name="Tettelin H."/>
            <person name="Glass J.I."/>
            <person name="Rusch D."/>
            <person name="Podicherti R."/>
            <person name="Tsui H.-C.T."/>
            <person name="Winkler M.E."/>
        </authorList>
    </citation>
    <scope>NUCLEOTIDE SEQUENCE</scope>
</reference>
<organism evidence="1">
    <name type="scientific">marine metagenome</name>
    <dbReference type="NCBI Taxonomy" id="408172"/>
    <lineage>
        <taxon>unclassified sequences</taxon>
        <taxon>metagenomes</taxon>
        <taxon>ecological metagenomes</taxon>
    </lineage>
</organism>
<protein>
    <submittedName>
        <fullName evidence="1">Uncharacterized protein</fullName>
    </submittedName>
</protein>
<accession>A0A382WHC0</accession>